<dbReference type="AlphaFoldDB" id="A0A8J3F5W5"/>
<dbReference type="Gene3D" id="3.40.228.10">
    <property type="entry name" value="Dimethylsulfoxide Reductase, domain 2"/>
    <property type="match status" value="1"/>
</dbReference>
<evidence type="ECO:0000256" key="4">
    <source>
        <dbReference type="ARBA" id="ARBA00022485"/>
    </source>
</evidence>
<dbReference type="GO" id="GO:0051539">
    <property type="term" value="F:4 iron, 4 sulfur cluster binding"/>
    <property type="evidence" value="ECO:0007669"/>
    <property type="project" value="UniProtKB-KW"/>
</dbReference>
<keyword evidence="5" id="KW-0500">Molybdenum</keyword>
<keyword evidence="8" id="KW-0408">Iron</keyword>
<evidence type="ECO:0000256" key="1">
    <source>
        <dbReference type="ARBA" id="ARBA00001942"/>
    </source>
</evidence>
<organism evidence="11 12">
    <name type="scientific">Oxalicibacterium faecigallinarum</name>
    <dbReference type="NCBI Taxonomy" id="573741"/>
    <lineage>
        <taxon>Bacteria</taxon>
        <taxon>Pseudomonadati</taxon>
        <taxon>Pseudomonadota</taxon>
        <taxon>Betaproteobacteria</taxon>
        <taxon>Burkholderiales</taxon>
        <taxon>Oxalobacteraceae</taxon>
        <taxon>Oxalicibacterium</taxon>
    </lineage>
</organism>
<evidence type="ECO:0000256" key="8">
    <source>
        <dbReference type="ARBA" id="ARBA00023004"/>
    </source>
</evidence>
<dbReference type="RefSeq" id="WP_188380493.1">
    <property type="nucleotide sequence ID" value="NZ_BMDI01000001.1"/>
</dbReference>
<dbReference type="InterPro" id="IPR050123">
    <property type="entry name" value="Prok_molybdopt-oxidoreductase"/>
</dbReference>
<dbReference type="GO" id="GO:0016020">
    <property type="term" value="C:membrane"/>
    <property type="evidence" value="ECO:0007669"/>
    <property type="project" value="TreeGrafter"/>
</dbReference>
<dbReference type="InterPro" id="IPR010046">
    <property type="entry name" value="Mopterin_OxRdtse_a_bac"/>
</dbReference>
<dbReference type="EMBL" id="BMDI01000001">
    <property type="protein sequence ID" value="GGI18366.1"/>
    <property type="molecule type" value="Genomic_DNA"/>
</dbReference>
<evidence type="ECO:0000256" key="9">
    <source>
        <dbReference type="ARBA" id="ARBA00023014"/>
    </source>
</evidence>
<keyword evidence="4" id="KW-0004">4Fe-4S</keyword>
<protein>
    <submittedName>
        <fullName evidence="11">Oxidoreductase alpha (Molybdopterin) subunit</fullName>
    </submittedName>
</protein>
<proteinExistence type="inferred from homology"/>
<dbReference type="CDD" id="cd02787">
    <property type="entry name" value="MopB_CT_ydeP"/>
    <property type="match status" value="1"/>
</dbReference>
<dbReference type="InterPro" id="IPR006656">
    <property type="entry name" value="Mopterin_OxRdtase"/>
</dbReference>
<evidence type="ECO:0000256" key="2">
    <source>
        <dbReference type="ARBA" id="ARBA00001966"/>
    </source>
</evidence>
<evidence type="ECO:0000313" key="11">
    <source>
        <dbReference type="EMBL" id="GGI18366.1"/>
    </source>
</evidence>
<dbReference type="PIRSF" id="PIRSF000144">
    <property type="entry name" value="CbbBc"/>
    <property type="match status" value="1"/>
</dbReference>
<dbReference type="NCBIfam" id="TIGR01701">
    <property type="entry name" value="Fdhalpha-like"/>
    <property type="match status" value="1"/>
</dbReference>
<dbReference type="GO" id="GO:0030151">
    <property type="term" value="F:molybdenum ion binding"/>
    <property type="evidence" value="ECO:0007669"/>
    <property type="project" value="InterPro"/>
</dbReference>
<dbReference type="SUPFAM" id="SSF53706">
    <property type="entry name" value="Formate dehydrogenase/DMSO reductase, domains 1-3"/>
    <property type="match status" value="1"/>
</dbReference>
<comment type="cofactor">
    <cofactor evidence="1">
        <name>Mo-bis(molybdopterin guanine dinucleotide)</name>
        <dbReference type="ChEBI" id="CHEBI:60539"/>
    </cofactor>
</comment>
<keyword evidence="9" id="KW-0411">Iron-sulfur</keyword>
<keyword evidence="6" id="KW-0479">Metal-binding</keyword>
<dbReference type="PANTHER" id="PTHR43105:SF4">
    <property type="entry name" value="PROTEIN YDEP"/>
    <property type="match status" value="1"/>
</dbReference>
<dbReference type="SUPFAM" id="SSF50692">
    <property type="entry name" value="ADC-like"/>
    <property type="match status" value="1"/>
</dbReference>
<evidence type="ECO:0000259" key="10">
    <source>
        <dbReference type="Pfam" id="PF00384"/>
    </source>
</evidence>
<evidence type="ECO:0000256" key="7">
    <source>
        <dbReference type="ARBA" id="ARBA00023002"/>
    </source>
</evidence>
<dbReference type="Pfam" id="PF00384">
    <property type="entry name" value="Molybdopterin"/>
    <property type="match status" value="1"/>
</dbReference>
<accession>A0A8J3F5W5</accession>
<evidence type="ECO:0000256" key="5">
    <source>
        <dbReference type="ARBA" id="ARBA00022505"/>
    </source>
</evidence>
<evidence type="ECO:0000256" key="6">
    <source>
        <dbReference type="ARBA" id="ARBA00022723"/>
    </source>
</evidence>
<sequence>MSQIDIPEKAHFTDDLEPAGGWGSLKEVSTTLMEQDAVIHGMQALPRQNKLHGFACVSCSWAKPADPHAFEFCENGAKATAWELTSNKAAPDFFLQHTVSELESWTDYELESTGRLTKPMRYDAASDKYLAVSWDEVFADIGAELRTMEPEKVVFYASGRASLETSYMYQLLARMYGNNNLPDSSNMCHETTSVALPRSIGVPVGTIGLDDFQKTDCMLFFGHNTGTNAPRMLHQLQEARQRDVPIITVNPIRERGMVAFVNPQSPVQMLTPDQTCISTQYLQIILGGDTAAAMGIAKWLIEADDAARASNQTRVIDADFIAEHTHGFEAFADKVRATGWEDIERFSGIARSELAQAAQTYARAERAIIFYGMGVTQQREGVQHIDMLTNLLLLRGNIGKPGAGICPIRGHSNVQGQRTVGITEKPELAPIEKLREQYGFEPPTKKGMNTVETCEAMLNGEVAAFIGLGGNFLRAAPDHSLTEPAWRDIPLTVQILTKLNRSAVVHGRKAYLLPCLGRIETDQQESGEQAVTVEDSTGRIHGSKGLIDPAANTLLSEPAIIAGLARHTLEPNPRVNWDAWVADYASIRDAIAETFPETFHDFNNRMWTPGGFARPLPARERIWKTENGKANFIPPATLNPHAELPDRSGETLRLMTTRGDNQFNTTVYALDDRFRGVFGTRRVLLMNKEDMKKRDLHAGDFVTAETESDNDVTRRVERLRVQPFDIPQGCVVGYFPELNPLVPLWHHAKGSKVPAYKAIPIRLILEYRGAEST</sequence>
<feature type="domain" description="Molybdopterin oxidoreductase" evidence="10">
    <location>
        <begin position="115"/>
        <end position="462"/>
    </location>
</feature>
<reference evidence="12" key="1">
    <citation type="journal article" date="2019" name="Int. J. Syst. Evol. Microbiol.">
        <title>The Global Catalogue of Microorganisms (GCM) 10K type strain sequencing project: providing services to taxonomists for standard genome sequencing and annotation.</title>
        <authorList>
            <consortium name="The Broad Institute Genomics Platform"/>
            <consortium name="The Broad Institute Genome Sequencing Center for Infectious Disease"/>
            <person name="Wu L."/>
            <person name="Ma J."/>
        </authorList>
    </citation>
    <scope>NUCLEOTIDE SEQUENCE [LARGE SCALE GENOMIC DNA]</scope>
    <source>
        <strain evidence="12">CCM 2767</strain>
    </source>
</reference>
<dbReference type="GO" id="GO:0008863">
    <property type="term" value="F:formate dehydrogenase (NAD+) activity"/>
    <property type="evidence" value="ECO:0007669"/>
    <property type="project" value="InterPro"/>
</dbReference>
<dbReference type="CDD" id="cd02767">
    <property type="entry name" value="MopB_ydeP"/>
    <property type="match status" value="1"/>
</dbReference>
<evidence type="ECO:0000313" key="12">
    <source>
        <dbReference type="Proteomes" id="UP000642180"/>
    </source>
</evidence>
<comment type="caution">
    <text evidence="11">The sequence shown here is derived from an EMBL/GenBank/DDBJ whole genome shotgun (WGS) entry which is preliminary data.</text>
</comment>
<gene>
    <name evidence="11" type="ORF">GCM10008066_13650</name>
</gene>
<name>A0A8J3F5W5_9BURK</name>
<dbReference type="PANTHER" id="PTHR43105">
    <property type="entry name" value="RESPIRATORY NITRATE REDUCTASE"/>
    <property type="match status" value="1"/>
</dbReference>
<comment type="cofactor">
    <cofactor evidence="2">
        <name>[4Fe-4S] cluster</name>
        <dbReference type="ChEBI" id="CHEBI:49883"/>
    </cofactor>
</comment>
<dbReference type="InterPro" id="IPR041953">
    <property type="entry name" value="YdeP_MopB"/>
</dbReference>
<keyword evidence="7" id="KW-0560">Oxidoreductase</keyword>
<dbReference type="InterPro" id="IPR009010">
    <property type="entry name" value="Asp_de-COase-like_dom_sf"/>
</dbReference>
<dbReference type="Proteomes" id="UP000642180">
    <property type="component" value="Unassembled WGS sequence"/>
</dbReference>
<comment type="similarity">
    <text evidence="3">Belongs to the prokaryotic molybdopterin-containing oxidoreductase family.</text>
</comment>
<dbReference type="Gene3D" id="3.40.50.740">
    <property type="match status" value="1"/>
</dbReference>
<evidence type="ECO:0000256" key="3">
    <source>
        <dbReference type="ARBA" id="ARBA00010312"/>
    </source>
</evidence>
<dbReference type="InterPro" id="IPR037951">
    <property type="entry name" value="MopB_CT_YdeP"/>
</dbReference>
<keyword evidence="12" id="KW-1185">Reference proteome</keyword>